<feature type="domain" description="Peptidase A1" evidence="7">
    <location>
        <begin position="88"/>
        <end position="433"/>
    </location>
</feature>
<dbReference type="Proteomes" id="UP000243459">
    <property type="component" value="Chromosome 7"/>
</dbReference>
<dbReference type="InterPro" id="IPR034161">
    <property type="entry name" value="Pepsin-like_plant"/>
</dbReference>
<dbReference type="PROSITE" id="PS51767">
    <property type="entry name" value="PEPTIDASE_A1"/>
    <property type="match status" value="1"/>
</dbReference>
<dbReference type="Gene3D" id="2.40.70.10">
    <property type="entry name" value="Acid Proteases"/>
    <property type="match status" value="2"/>
</dbReference>
<proteinExistence type="inferred from homology"/>
<dbReference type="Pfam" id="PF14543">
    <property type="entry name" value="TAXi_N"/>
    <property type="match status" value="1"/>
</dbReference>
<dbReference type="InterPro" id="IPR032861">
    <property type="entry name" value="TAXi_N"/>
</dbReference>
<keyword evidence="2" id="KW-0645">Protease</keyword>
<dbReference type="PANTHER" id="PTHR47967:SF117">
    <property type="entry name" value="PEPTIDASE A1 DOMAIN-CONTAINING PROTEIN"/>
    <property type="match status" value="1"/>
</dbReference>
<evidence type="ECO:0000256" key="4">
    <source>
        <dbReference type="ARBA" id="ARBA00022801"/>
    </source>
</evidence>
<feature type="chain" id="PRO_5024279698" description="Peptidase A1 domain-containing protein" evidence="6">
    <location>
        <begin position="21"/>
        <end position="441"/>
    </location>
</feature>
<reference evidence="9" key="1">
    <citation type="journal article" date="2017" name="Nat. Commun.">
        <title>The asparagus genome sheds light on the origin and evolution of a young Y chromosome.</title>
        <authorList>
            <person name="Harkess A."/>
            <person name="Zhou J."/>
            <person name="Xu C."/>
            <person name="Bowers J.E."/>
            <person name="Van der Hulst R."/>
            <person name="Ayyampalayam S."/>
            <person name="Mercati F."/>
            <person name="Riccardi P."/>
            <person name="McKain M.R."/>
            <person name="Kakrana A."/>
            <person name="Tang H."/>
            <person name="Ray J."/>
            <person name="Groenendijk J."/>
            <person name="Arikit S."/>
            <person name="Mathioni S.M."/>
            <person name="Nakano M."/>
            <person name="Shan H."/>
            <person name="Telgmann-Rauber A."/>
            <person name="Kanno A."/>
            <person name="Yue Z."/>
            <person name="Chen H."/>
            <person name="Li W."/>
            <person name="Chen Y."/>
            <person name="Xu X."/>
            <person name="Zhang Y."/>
            <person name="Luo S."/>
            <person name="Chen H."/>
            <person name="Gao J."/>
            <person name="Mao Z."/>
            <person name="Pires J.C."/>
            <person name="Luo M."/>
            <person name="Kudrna D."/>
            <person name="Wing R.A."/>
            <person name="Meyers B.C."/>
            <person name="Yi K."/>
            <person name="Kong H."/>
            <person name="Lavrijsen P."/>
            <person name="Sunseri F."/>
            <person name="Falavigna A."/>
            <person name="Ye Y."/>
            <person name="Leebens-Mack J.H."/>
            <person name="Chen G."/>
        </authorList>
    </citation>
    <scope>NUCLEOTIDE SEQUENCE [LARGE SCALE GENOMIC DNA]</scope>
    <source>
        <strain evidence="9">cv. DH0086</strain>
    </source>
</reference>
<dbReference type="SUPFAM" id="SSF50630">
    <property type="entry name" value="Acid proteases"/>
    <property type="match status" value="1"/>
</dbReference>
<dbReference type="EMBL" id="CM007387">
    <property type="protein sequence ID" value="ONK63435.1"/>
    <property type="molecule type" value="Genomic_DNA"/>
</dbReference>
<keyword evidence="3" id="KW-0064">Aspartyl protease</keyword>
<feature type="signal peptide" evidence="6">
    <location>
        <begin position="1"/>
        <end position="20"/>
    </location>
</feature>
<evidence type="ECO:0000313" key="8">
    <source>
        <dbReference type="EMBL" id="ONK63435.1"/>
    </source>
</evidence>
<evidence type="ECO:0000313" key="9">
    <source>
        <dbReference type="Proteomes" id="UP000243459"/>
    </source>
</evidence>
<dbReference type="Gramene" id="ONK63435">
    <property type="protein sequence ID" value="ONK63435"/>
    <property type="gene ID" value="A4U43_C07F15120"/>
</dbReference>
<dbReference type="InterPro" id="IPR032799">
    <property type="entry name" value="TAXi_C"/>
</dbReference>
<keyword evidence="9" id="KW-1185">Reference proteome</keyword>
<sequence>MAQILPSLLLLLLPLTITSASTTKPGFHIELINRFSPRSPFNTTKSGNLAQRLLQQSQTHFAHLKKTIFTGVNTTAMRPPIFEQDQLYLAVIGIGTGNEAKVYYLDMDTGSGLTWIQCQPCNPCFPQTTGTFNPSTSPTYRHMPCDDPLCVRPYGCIFGVCKYMLSYADGSYITGDLSTETFNFPTSPSGGQFESIPDLAFGCTHGSGGMTGYTGGILGLDSSPQSIINQLIDRTGGLFSYCLFHPTEASGDSYLSFGNDIVMNGPVQTTPLLDSDSLYYVNLIDISVADQRLNLPPGTFDRKADGTGGCIIDSGAAMSYMIAGAYDVMRGVLVGYFRSLNLVRVNGADFGMSDYKLCCLMPASGLGNLPSVTFHLQGADLQVGPKELYVTDDQQRVFCLGVFRNKKTTDIGAHQQFNTRFKFDIVNMVLSFVPENCAAPQ</sequence>
<dbReference type="InterPro" id="IPR051708">
    <property type="entry name" value="Plant_Aspart_Prot_A1"/>
</dbReference>
<evidence type="ECO:0000256" key="1">
    <source>
        <dbReference type="ARBA" id="ARBA00007447"/>
    </source>
</evidence>
<evidence type="ECO:0000256" key="2">
    <source>
        <dbReference type="ARBA" id="ARBA00022670"/>
    </source>
</evidence>
<dbReference type="AlphaFoldDB" id="A0A5P1EC28"/>
<evidence type="ECO:0000256" key="6">
    <source>
        <dbReference type="SAM" id="SignalP"/>
    </source>
</evidence>
<dbReference type="OMA" id="APENCAN"/>
<keyword evidence="6" id="KW-0732">Signal</keyword>
<dbReference type="GO" id="GO:0004190">
    <property type="term" value="F:aspartic-type endopeptidase activity"/>
    <property type="evidence" value="ECO:0007669"/>
    <property type="project" value="UniProtKB-KW"/>
</dbReference>
<dbReference type="GO" id="GO:0006508">
    <property type="term" value="P:proteolysis"/>
    <property type="evidence" value="ECO:0007669"/>
    <property type="project" value="UniProtKB-KW"/>
</dbReference>
<dbReference type="CDD" id="cd05476">
    <property type="entry name" value="pepsin_A_like_plant"/>
    <property type="match status" value="1"/>
</dbReference>
<accession>A0A5P1EC28</accession>
<keyword evidence="5" id="KW-0325">Glycoprotein</keyword>
<evidence type="ECO:0000259" key="7">
    <source>
        <dbReference type="PROSITE" id="PS51767"/>
    </source>
</evidence>
<protein>
    <recommendedName>
        <fullName evidence="7">Peptidase A1 domain-containing protein</fullName>
    </recommendedName>
</protein>
<dbReference type="InterPro" id="IPR033121">
    <property type="entry name" value="PEPTIDASE_A1"/>
</dbReference>
<dbReference type="GO" id="GO:0005576">
    <property type="term" value="C:extracellular region"/>
    <property type="evidence" value="ECO:0007669"/>
    <property type="project" value="TreeGrafter"/>
</dbReference>
<dbReference type="PANTHER" id="PTHR47967">
    <property type="entry name" value="OS07G0603500 PROTEIN-RELATED"/>
    <property type="match status" value="1"/>
</dbReference>
<gene>
    <name evidence="8" type="ORF">A4U43_C07F15120</name>
</gene>
<evidence type="ECO:0000256" key="5">
    <source>
        <dbReference type="ARBA" id="ARBA00023180"/>
    </source>
</evidence>
<dbReference type="Pfam" id="PF14541">
    <property type="entry name" value="TAXi_C"/>
    <property type="match status" value="1"/>
</dbReference>
<evidence type="ECO:0000256" key="3">
    <source>
        <dbReference type="ARBA" id="ARBA00022750"/>
    </source>
</evidence>
<name>A0A5P1EC28_ASPOF</name>
<organism evidence="8 9">
    <name type="scientific">Asparagus officinalis</name>
    <name type="common">Garden asparagus</name>
    <dbReference type="NCBI Taxonomy" id="4686"/>
    <lineage>
        <taxon>Eukaryota</taxon>
        <taxon>Viridiplantae</taxon>
        <taxon>Streptophyta</taxon>
        <taxon>Embryophyta</taxon>
        <taxon>Tracheophyta</taxon>
        <taxon>Spermatophyta</taxon>
        <taxon>Magnoliopsida</taxon>
        <taxon>Liliopsida</taxon>
        <taxon>Asparagales</taxon>
        <taxon>Asparagaceae</taxon>
        <taxon>Asparagoideae</taxon>
        <taxon>Asparagus</taxon>
    </lineage>
</organism>
<keyword evidence="4" id="KW-0378">Hydrolase</keyword>
<comment type="similarity">
    <text evidence="1">Belongs to the peptidase A1 family.</text>
</comment>
<dbReference type="InterPro" id="IPR021109">
    <property type="entry name" value="Peptidase_aspartic_dom_sf"/>
</dbReference>